<dbReference type="InterPro" id="IPR044992">
    <property type="entry name" value="ChyE-like"/>
</dbReference>
<dbReference type="GO" id="GO:0005829">
    <property type="term" value="C:cytosol"/>
    <property type="evidence" value="ECO:0007669"/>
    <property type="project" value="TreeGrafter"/>
</dbReference>
<reference evidence="2" key="1">
    <citation type="submission" date="2020-09" db="EMBL/GenBank/DDBJ databases">
        <authorList>
            <person name="Palma L."/>
            <person name="Caballero P."/>
            <person name="Berry C."/>
            <person name="Del Valle E."/>
        </authorList>
    </citation>
    <scope>NUCLEOTIDE SEQUENCE</scope>
    <source>
        <strain evidence="2">M</strain>
    </source>
</reference>
<dbReference type="PANTHER" id="PTHR42695:SF5">
    <property type="entry name" value="GLUTAMINE AMIDOTRANSFERASE YLR126C-RELATED"/>
    <property type="match status" value="1"/>
</dbReference>
<dbReference type="RefSeq" id="WP_038233524.1">
    <property type="nucleotide sequence ID" value="NZ_CAWNPE010000001.1"/>
</dbReference>
<protein>
    <submittedName>
        <fullName evidence="2">Type 1 glutamine amidotransferase</fullName>
    </submittedName>
</protein>
<dbReference type="AlphaFoldDB" id="A0AAW3YT74"/>
<reference evidence="2" key="2">
    <citation type="journal article" date="2024" name="Toxins">
        <title>Genome Sequence Analysis of Native Xenorhabdus Strains Isolated from Entomopathogenic Nematodes in Argentina.</title>
        <authorList>
            <person name="Palma L."/>
            <person name="Frizzo L."/>
            <person name="Kaiser S."/>
            <person name="Berry C."/>
            <person name="Caballero P."/>
            <person name="Bode H.B."/>
            <person name="Del Valle E.E."/>
        </authorList>
    </citation>
    <scope>NUCLEOTIDE SEQUENCE</scope>
    <source>
        <strain evidence="2">M</strain>
    </source>
</reference>
<accession>A0AAW3YT74</accession>
<organism evidence="2">
    <name type="scientific">Xenorhabdus szentirmaii</name>
    <dbReference type="NCBI Taxonomy" id="290112"/>
    <lineage>
        <taxon>Bacteria</taxon>
        <taxon>Pseudomonadati</taxon>
        <taxon>Pseudomonadota</taxon>
        <taxon>Gammaproteobacteria</taxon>
        <taxon>Enterobacterales</taxon>
        <taxon>Morganellaceae</taxon>
        <taxon>Xenorhabdus</taxon>
    </lineage>
</organism>
<sequence length="242" mass="27413">MHIHFIIHESFEAPGAYEDWALNKNHEITHSRVYLGDKLPINIEDIDFLIVMGGPQSPATTREECLHFDSVGEQQLIVSAVNSGKAVVGICLGSQLIGQALGADFEHSPEKEIGKFPIKLTETGHNHELFCHFGNKIEVGHWHNDMPGLTSDAQIIAFSEGCPRQIIAYTDLVYGFQCHMEFTLPVVELLIQSSEGDLNKAMEYRFVDTPEKLRSHDYSEMNKVLFEFLDKLESRYKTHLIE</sequence>
<dbReference type="SUPFAM" id="SSF52317">
    <property type="entry name" value="Class I glutamine amidotransferase-like"/>
    <property type="match status" value="1"/>
</dbReference>
<dbReference type="Proteomes" id="UP001193920">
    <property type="component" value="Unassembled WGS sequence"/>
</dbReference>
<name>A0AAW3YT74_9GAMM</name>
<dbReference type="CDD" id="cd01741">
    <property type="entry name" value="GATase1_1"/>
    <property type="match status" value="1"/>
</dbReference>
<dbReference type="EMBL" id="JACXBF010000193">
    <property type="protein sequence ID" value="MBD2800536.1"/>
    <property type="molecule type" value="Genomic_DNA"/>
</dbReference>
<comment type="caution">
    <text evidence="2">The sequence shown here is derived from an EMBL/GenBank/DDBJ whole genome shotgun (WGS) entry which is preliminary data.</text>
</comment>
<dbReference type="PANTHER" id="PTHR42695">
    <property type="entry name" value="GLUTAMINE AMIDOTRANSFERASE YLR126C-RELATED"/>
    <property type="match status" value="1"/>
</dbReference>
<dbReference type="PROSITE" id="PS51273">
    <property type="entry name" value="GATASE_TYPE_1"/>
    <property type="match status" value="1"/>
</dbReference>
<dbReference type="NCBIfam" id="NF006098">
    <property type="entry name" value="PRK08250.1"/>
    <property type="match status" value="1"/>
</dbReference>
<dbReference type="Pfam" id="PF00117">
    <property type="entry name" value="GATase"/>
    <property type="match status" value="1"/>
</dbReference>
<evidence type="ECO:0000259" key="1">
    <source>
        <dbReference type="Pfam" id="PF00117"/>
    </source>
</evidence>
<dbReference type="Gene3D" id="3.40.50.880">
    <property type="match status" value="1"/>
</dbReference>
<dbReference type="FunFam" id="3.40.50.880:FF:000033">
    <property type="entry name" value="Glutamine amidotransferase class-I"/>
    <property type="match status" value="1"/>
</dbReference>
<dbReference type="InterPro" id="IPR017926">
    <property type="entry name" value="GATASE"/>
</dbReference>
<proteinExistence type="predicted"/>
<feature type="domain" description="Glutamine amidotransferase" evidence="1">
    <location>
        <begin position="43"/>
        <end position="184"/>
    </location>
</feature>
<gene>
    <name evidence="2" type="ORF">ID854_08720</name>
</gene>
<keyword evidence="2" id="KW-0315">Glutamine amidotransferase</keyword>
<dbReference type="InterPro" id="IPR029062">
    <property type="entry name" value="Class_I_gatase-like"/>
</dbReference>
<evidence type="ECO:0000313" key="2">
    <source>
        <dbReference type="EMBL" id="MBD2800536.1"/>
    </source>
</evidence>
<dbReference type="GeneID" id="97123701"/>